<feature type="non-terminal residue" evidence="2">
    <location>
        <position position="1"/>
    </location>
</feature>
<feature type="non-terminal residue" evidence="2">
    <location>
        <position position="62"/>
    </location>
</feature>
<gene>
    <name evidence="2" type="ORF">SARC_14906</name>
</gene>
<name>A0A0L0F7H8_9EUKA</name>
<evidence type="ECO:0000313" key="3">
    <source>
        <dbReference type="Proteomes" id="UP000054560"/>
    </source>
</evidence>
<feature type="compositionally biased region" description="Acidic residues" evidence="1">
    <location>
        <begin position="11"/>
        <end position="42"/>
    </location>
</feature>
<dbReference type="EMBL" id="KQ246879">
    <property type="protein sequence ID" value="KNC72536.1"/>
    <property type="molecule type" value="Genomic_DNA"/>
</dbReference>
<dbReference type="RefSeq" id="XP_014146438.1">
    <property type="nucleotide sequence ID" value="XM_014290963.1"/>
</dbReference>
<proteinExistence type="predicted"/>
<reference evidence="2 3" key="1">
    <citation type="submission" date="2011-02" db="EMBL/GenBank/DDBJ databases">
        <title>The Genome Sequence of Sphaeroforma arctica JP610.</title>
        <authorList>
            <consortium name="The Broad Institute Genome Sequencing Platform"/>
            <person name="Russ C."/>
            <person name="Cuomo C."/>
            <person name="Young S.K."/>
            <person name="Zeng Q."/>
            <person name="Gargeya S."/>
            <person name="Alvarado L."/>
            <person name="Berlin A."/>
            <person name="Chapman S.B."/>
            <person name="Chen Z."/>
            <person name="Freedman E."/>
            <person name="Gellesch M."/>
            <person name="Goldberg J."/>
            <person name="Griggs A."/>
            <person name="Gujja S."/>
            <person name="Heilman E."/>
            <person name="Heiman D."/>
            <person name="Howarth C."/>
            <person name="Mehta T."/>
            <person name="Neiman D."/>
            <person name="Pearson M."/>
            <person name="Roberts A."/>
            <person name="Saif S."/>
            <person name="Shea T."/>
            <person name="Shenoy N."/>
            <person name="Sisk P."/>
            <person name="Stolte C."/>
            <person name="Sykes S."/>
            <person name="White J."/>
            <person name="Yandava C."/>
            <person name="Burger G."/>
            <person name="Gray M.W."/>
            <person name="Holland P.W.H."/>
            <person name="King N."/>
            <person name="Lang F.B.F."/>
            <person name="Roger A.J."/>
            <person name="Ruiz-Trillo I."/>
            <person name="Haas B."/>
            <person name="Nusbaum C."/>
            <person name="Birren B."/>
        </authorList>
    </citation>
    <scope>NUCLEOTIDE SEQUENCE [LARGE SCALE GENOMIC DNA]</scope>
    <source>
        <strain evidence="2 3">JP610</strain>
    </source>
</reference>
<accession>A0A0L0F7H8</accession>
<evidence type="ECO:0000313" key="2">
    <source>
        <dbReference type="EMBL" id="KNC72536.1"/>
    </source>
</evidence>
<dbReference type="GeneID" id="25915410"/>
<dbReference type="Proteomes" id="UP000054560">
    <property type="component" value="Unassembled WGS sequence"/>
</dbReference>
<evidence type="ECO:0000256" key="1">
    <source>
        <dbReference type="SAM" id="MobiDB-lite"/>
    </source>
</evidence>
<feature type="region of interest" description="Disordered" evidence="1">
    <location>
        <begin position="1"/>
        <end position="62"/>
    </location>
</feature>
<protein>
    <submittedName>
        <fullName evidence="2">Uncharacterized protein</fullName>
    </submittedName>
</protein>
<organism evidence="2 3">
    <name type="scientific">Sphaeroforma arctica JP610</name>
    <dbReference type="NCBI Taxonomy" id="667725"/>
    <lineage>
        <taxon>Eukaryota</taxon>
        <taxon>Ichthyosporea</taxon>
        <taxon>Ichthyophonida</taxon>
        <taxon>Sphaeroforma</taxon>
    </lineage>
</organism>
<dbReference type="AlphaFoldDB" id="A0A0L0F7H8"/>
<keyword evidence="3" id="KW-1185">Reference proteome</keyword>
<sequence>RHSGVGYVVESIEDGEGDSSDESDDDDDDDNNDDEEGEEEGPIEGCVMCERPMPITKHHLIP</sequence>